<dbReference type="PANTHER" id="PTHR21580">
    <property type="entry name" value="SHIPPO-1-RELATED"/>
    <property type="match status" value="1"/>
</dbReference>
<gene>
    <name evidence="1" type="ORF">A3Q56_06165</name>
</gene>
<proteinExistence type="predicted"/>
<dbReference type="OrthoDB" id="429991at2759"/>
<name>A0A177AXH8_9BILA</name>
<dbReference type="AlphaFoldDB" id="A0A177AXH8"/>
<dbReference type="PANTHER" id="PTHR21580:SF28">
    <property type="entry name" value="BOREALIN N-TERMINAL DOMAIN-CONTAINING PROTEIN-RELATED"/>
    <property type="match status" value="1"/>
</dbReference>
<reference evidence="1 2" key="1">
    <citation type="submission" date="2016-04" db="EMBL/GenBank/DDBJ databases">
        <title>The genome of Intoshia linei affirms orthonectids as highly simplified spiralians.</title>
        <authorList>
            <person name="Mikhailov K.V."/>
            <person name="Slusarev G.S."/>
            <person name="Nikitin M.A."/>
            <person name="Logacheva M.D."/>
            <person name="Penin A."/>
            <person name="Aleoshin V."/>
            <person name="Panchin Y.V."/>
        </authorList>
    </citation>
    <scope>NUCLEOTIDE SEQUENCE [LARGE SCALE GENOMIC DNA]</scope>
    <source>
        <strain evidence="1">Intl2013</strain>
        <tissue evidence="1">Whole animal</tissue>
    </source>
</reference>
<organism evidence="1 2">
    <name type="scientific">Intoshia linei</name>
    <dbReference type="NCBI Taxonomy" id="1819745"/>
    <lineage>
        <taxon>Eukaryota</taxon>
        <taxon>Metazoa</taxon>
        <taxon>Spiralia</taxon>
        <taxon>Lophotrochozoa</taxon>
        <taxon>Mesozoa</taxon>
        <taxon>Orthonectida</taxon>
        <taxon>Rhopaluridae</taxon>
        <taxon>Intoshia</taxon>
    </lineage>
</organism>
<evidence type="ECO:0000313" key="2">
    <source>
        <dbReference type="Proteomes" id="UP000078046"/>
    </source>
</evidence>
<keyword evidence="2" id="KW-1185">Reference proteome</keyword>
<sequence>MSEPTKPRGPIAAMYSSPGPCYLLPSVIGKTNHDPRSTHKNAPAFPFGIKHGEWRNDCSPGPCYAIQPKLYREGYDGAPKYSIYGRNGYKHKVNNPGPGVYSPEKTGFHGYNTPPAYSFGSRHEYMKSDQTPAASKYTLPSMIGKTTQSNKRGAPCHSMVGRSKIGGFHEDLQKTPGPSVYSVVNNEIFKKKAAQYSITGRNVIPGDTTRKPGPGAHYPEKVLPFNIYY</sequence>
<accession>A0A177AXH8</accession>
<dbReference type="Proteomes" id="UP000078046">
    <property type="component" value="Unassembled WGS sequence"/>
</dbReference>
<dbReference type="EMBL" id="LWCA01001033">
    <property type="protein sequence ID" value="OAF66111.1"/>
    <property type="molecule type" value="Genomic_DNA"/>
</dbReference>
<dbReference type="GO" id="GO:0005856">
    <property type="term" value="C:cytoskeleton"/>
    <property type="evidence" value="ECO:0007669"/>
    <property type="project" value="TreeGrafter"/>
</dbReference>
<evidence type="ECO:0000313" key="1">
    <source>
        <dbReference type="EMBL" id="OAF66111.1"/>
    </source>
</evidence>
<protein>
    <submittedName>
        <fullName evidence="1">Outer dense fiber of sperm tails protein 3</fullName>
    </submittedName>
</protein>
<dbReference type="InterPro" id="IPR010736">
    <property type="entry name" value="SHIPPO-rpt"/>
</dbReference>
<dbReference type="Pfam" id="PF07004">
    <property type="entry name" value="SHIPPO-rpt"/>
    <property type="match status" value="1"/>
</dbReference>
<comment type="caution">
    <text evidence="1">The sequence shown here is derived from an EMBL/GenBank/DDBJ whole genome shotgun (WGS) entry which is preliminary data.</text>
</comment>
<dbReference type="InterPro" id="IPR051291">
    <property type="entry name" value="CIMAP"/>
</dbReference>